<name>A0AA39UDJ7_9AGAR</name>
<organism evidence="1 2">
    <name type="scientific">Armillaria novae-zelandiae</name>
    <dbReference type="NCBI Taxonomy" id="153914"/>
    <lineage>
        <taxon>Eukaryota</taxon>
        <taxon>Fungi</taxon>
        <taxon>Dikarya</taxon>
        <taxon>Basidiomycota</taxon>
        <taxon>Agaricomycotina</taxon>
        <taxon>Agaricomycetes</taxon>
        <taxon>Agaricomycetidae</taxon>
        <taxon>Agaricales</taxon>
        <taxon>Marasmiineae</taxon>
        <taxon>Physalacriaceae</taxon>
        <taxon>Armillaria</taxon>
    </lineage>
</organism>
<dbReference type="AlphaFoldDB" id="A0AA39UDJ7"/>
<accession>A0AA39UDJ7</accession>
<dbReference type="EMBL" id="JAUEPR010000025">
    <property type="protein sequence ID" value="KAK0474750.1"/>
    <property type="molecule type" value="Genomic_DNA"/>
</dbReference>
<evidence type="ECO:0000313" key="1">
    <source>
        <dbReference type="EMBL" id="KAK0474750.1"/>
    </source>
</evidence>
<evidence type="ECO:0000313" key="2">
    <source>
        <dbReference type="Proteomes" id="UP001175227"/>
    </source>
</evidence>
<reference evidence="1" key="1">
    <citation type="submission" date="2023-06" db="EMBL/GenBank/DDBJ databases">
        <authorList>
            <consortium name="Lawrence Berkeley National Laboratory"/>
            <person name="Ahrendt S."/>
            <person name="Sahu N."/>
            <person name="Indic B."/>
            <person name="Wong-Bajracharya J."/>
            <person name="Merenyi Z."/>
            <person name="Ke H.-M."/>
            <person name="Monk M."/>
            <person name="Kocsube S."/>
            <person name="Drula E."/>
            <person name="Lipzen A."/>
            <person name="Balint B."/>
            <person name="Henrissat B."/>
            <person name="Andreopoulos B."/>
            <person name="Martin F.M."/>
            <person name="Harder C.B."/>
            <person name="Rigling D."/>
            <person name="Ford K.L."/>
            <person name="Foster G.D."/>
            <person name="Pangilinan J."/>
            <person name="Papanicolaou A."/>
            <person name="Barry K."/>
            <person name="LaButti K."/>
            <person name="Viragh M."/>
            <person name="Koriabine M."/>
            <person name="Yan M."/>
            <person name="Riley R."/>
            <person name="Champramary S."/>
            <person name="Plett K.L."/>
            <person name="Tsai I.J."/>
            <person name="Slot J."/>
            <person name="Sipos G."/>
            <person name="Plett J."/>
            <person name="Nagy L.G."/>
            <person name="Grigoriev I.V."/>
        </authorList>
    </citation>
    <scope>NUCLEOTIDE SEQUENCE</scope>
    <source>
        <strain evidence="1">ICMP 16352</strain>
    </source>
</reference>
<proteinExistence type="predicted"/>
<protein>
    <submittedName>
        <fullName evidence="1">Uncharacterized protein</fullName>
    </submittedName>
</protein>
<keyword evidence="2" id="KW-1185">Reference proteome</keyword>
<gene>
    <name evidence="1" type="ORF">IW261DRAFT_1422610</name>
</gene>
<comment type="caution">
    <text evidence="1">The sequence shown here is derived from an EMBL/GenBank/DDBJ whole genome shotgun (WGS) entry which is preliminary data.</text>
</comment>
<dbReference type="Proteomes" id="UP001175227">
    <property type="component" value="Unassembled WGS sequence"/>
</dbReference>
<sequence>MSGVFREPFISYELHRVMHAATAQQHVNRLYEPHNLFAICSILATHSVETHWQIRTEIRNDITALALLRQEGYELEAKEIQTERDNIRYAIKELDALLDEAEHGSISAALV</sequence>